<dbReference type="InterPro" id="IPR032518">
    <property type="entry name" value="HepII_N"/>
</dbReference>
<evidence type="ECO:0000313" key="9">
    <source>
        <dbReference type="EMBL" id="VZO35646.1"/>
    </source>
</evidence>
<evidence type="ECO:0000256" key="2">
    <source>
        <dbReference type="ARBA" id="ARBA00022692"/>
    </source>
</evidence>
<evidence type="ECO:0000256" key="6">
    <source>
        <dbReference type="ARBA" id="ARBA00023180"/>
    </source>
</evidence>
<dbReference type="RefSeq" id="WP_156739568.1">
    <property type="nucleotide sequence ID" value="NZ_CACRYJ010000014.1"/>
</dbReference>
<accession>A0A7M4DFF3</accession>
<dbReference type="InterPro" id="IPR008929">
    <property type="entry name" value="Chondroitin_lyas"/>
</dbReference>
<dbReference type="Pfam" id="PF16332">
    <property type="entry name" value="DUF4962"/>
    <property type="match status" value="1"/>
</dbReference>
<evidence type="ECO:0000256" key="7">
    <source>
        <dbReference type="ARBA" id="ARBA00023235"/>
    </source>
</evidence>
<keyword evidence="6" id="KW-0325">Glycoprotein</keyword>
<dbReference type="Gene3D" id="2.70.98.70">
    <property type="match status" value="1"/>
</dbReference>
<reference evidence="9 10" key="1">
    <citation type="submission" date="2019-11" db="EMBL/GenBank/DDBJ databases">
        <authorList>
            <person name="Criscuolo A."/>
        </authorList>
    </citation>
    <scope>NUCLEOTIDE SEQUENCE [LARGE SCALE GENOMIC DNA]</scope>
    <source>
        <strain evidence="9">CIP111667</strain>
    </source>
</reference>
<dbReference type="Gene3D" id="1.50.10.100">
    <property type="entry name" value="Chondroitin AC/alginate lyase"/>
    <property type="match status" value="1"/>
</dbReference>
<keyword evidence="2" id="KW-0812">Transmembrane</keyword>
<comment type="subcellular location">
    <subcellularLocation>
        <location evidence="1">Membrane</location>
        <topology evidence="1">Multi-pass membrane protein</topology>
    </subcellularLocation>
</comment>
<evidence type="ECO:0000256" key="5">
    <source>
        <dbReference type="ARBA" id="ARBA00023136"/>
    </source>
</evidence>
<dbReference type="PANTHER" id="PTHR15532:SF5">
    <property type="entry name" value="SULFOTRANSFERASE DOMAIN-CONTAINING PROTEIN"/>
    <property type="match status" value="1"/>
</dbReference>
<feature type="domain" description="Heparinase II N-terminal" evidence="8">
    <location>
        <begin position="59"/>
        <end position="270"/>
    </location>
</feature>
<sequence length="677" mass="74877">MTTPTLLLDGHEDRLCAEAHGVRARQFRRLLEECERYRSEGLPTEHPSASITYLGAAAANLALAYRITGQGHYLSELRRWLAVPVGFAHWGRAHMPDHDLDAGWLLHGLGLAYSWAGSALPADERTALRDKLILQGARMYEFAVSTEGQWWSSSYWQNHNWICYAGLATAGYAVTAEHPAARDWTERAKANFDTVLDMLPADGSNSEGVVYWRYGEPWLVSYLDVLRSAEGLDWFGRSDHLRETFWYRLYQAAPDLERIVDHGDCHDRRSGHPVAMYYKLASEYGIGQAQWLAEQVTESFLWREAYESGVRPGIRAEAYQEFLWYDPNVEPVPPDDLPTSRHFPDLGLVVGRTSWAEDATLVSFKASPGGGHKAWDTSHDLLEQRGWVTLNAGHHHPDSGTFVLLGEGSYLAVDEGYSSRKRTEHHNAVLVDGNGYVNEDRYHVYKDLDREYTARIVTTTLGAGWTHAVSEVAAMYDRALGVRRVRRHLVLTPGGVLVLVDDLAADAPREWTWLLQTDNPAWAREDGLWQADAGRGVLRVHACAPDDVRTDVVATPIHANPTSSTPSLAIEKVQHTLRRTTGLARAATFVSVLEPRPWAEADGGARVRAHTEGRVVRVEMIADGVTDTVLLDLDGAAVPGAGAAVVGEGFAGWHTERGGSDAAGIAGAAFARAARQE</sequence>
<dbReference type="Proteomes" id="UP000419743">
    <property type="component" value="Unassembled WGS sequence"/>
</dbReference>
<keyword evidence="7" id="KW-0413">Isomerase</keyword>
<dbReference type="AlphaFoldDB" id="A0A7M4DFF3"/>
<keyword evidence="5" id="KW-0472">Membrane</keyword>
<protein>
    <recommendedName>
        <fullName evidence="8">Heparinase II N-terminal domain-containing protein</fullName>
    </recommendedName>
</protein>
<dbReference type="GO" id="GO:0016020">
    <property type="term" value="C:membrane"/>
    <property type="evidence" value="ECO:0007669"/>
    <property type="project" value="UniProtKB-SubCell"/>
</dbReference>
<dbReference type="EMBL" id="CACRYJ010000014">
    <property type="protein sequence ID" value="VZO35646.1"/>
    <property type="molecule type" value="Genomic_DNA"/>
</dbReference>
<evidence type="ECO:0000256" key="3">
    <source>
        <dbReference type="ARBA" id="ARBA00022729"/>
    </source>
</evidence>
<evidence type="ECO:0000259" key="8">
    <source>
        <dbReference type="Pfam" id="PF16332"/>
    </source>
</evidence>
<comment type="caution">
    <text evidence="9">The sequence shown here is derived from an EMBL/GenBank/DDBJ whole genome shotgun (WGS) entry which is preliminary data.</text>
</comment>
<dbReference type="SUPFAM" id="SSF48230">
    <property type="entry name" value="Chondroitin AC/alginate lyase"/>
    <property type="match status" value="1"/>
</dbReference>
<keyword evidence="3" id="KW-0732">Signal</keyword>
<evidence type="ECO:0000256" key="1">
    <source>
        <dbReference type="ARBA" id="ARBA00004141"/>
    </source>
</evidence>
<evidence type="ECO:0000313" key="10">
    <source>
        <dbReference type="Proteomes" id="UP000419743"/>
    </source>
</evidence>
<name>A0A7M4DFF3_9MICO</name>
<evidence type="ECO:0000256" key="4">
    <source>
        <dbReference type="ARBA" id="ARBA00022989"/>
    </source>
</evidence>
<keyword evidence="10" id="KW-1185">Reference proteome</keyword>
<dbReference type="GO" id="GO:0016853">
    <property type="term" value="F:isomerase activity"/>
    <property type="evidence" value="ECO:0007669"/>
    <property type="project" value="UniProtKB-KW"/>
</dbReference>
<dbReference type="InterPro" id="IPR052447">
    <property type="entry name" value="Dermatan-Sulfate_Isomerase"/>
</dbReference>
<dbReference type="PANTHER" id="PTHR15532">
    <property type="match status" value="1"/>
</dbReference>
<organism evidence="9 10">
    <name type="scientific">Occultella aeris</name>
    <dbReference type="NCBI Taxonomy" id="2761496"/>
    <lineage>
        <taxon>Bacteria</taxon>
        <taxon>Bacillati</taxon>
        <taxon>Actinomycetota</taxon>
        <taxon>Actinomycetes</taxon>
        <taxon>Micrococcales</taxon>
        <taxon>Ruaniaceae</taxon>
        <taxon>Occultella</taxon>
    </lineage>
</organism>
<gene>
    <name evidence="9" type="ORF">HALOF300_00844</name>
</gene>
<keyword evidence="4" id="KW-1133">Transmembrane helix</keyword>
<proteinExistence type="predicted"/>